<dbReference type="eggNOG" id="ENOG5032W5X">
    <property type="taxonomic scope" value="Bacteria"/>
</dbReference>
<sequence length="179" mass="19226">MEKEIIEKIKVVRIGVILSLLTLLLGFLLGGLFGAIEGKIKGHLKEEAQAVFDTVYEGDSAKMKIITDKSWAYFKRAHLHASGLGAISLAVILLLMFMETTWILKEVTAIFLGLGSLGYSLFWMFAALKAPGLGSTGAAKEALSFMAIPSAGMCIIGLILVLIIVIKTVCCVRNSSCTS</sequence>
<gene>
    <name evidence="2" type="ORF">SCABRO_02476</name>
</gene>
<name>A0A0B0EM80_9BACT</name>
<feature type="transmembrane region" description="Helical" evidence="1">
    <location>
        <begin position="12"/>
        <end position="36"/>
    </location>
</feature>
<evidence type="ECO:0000313" key="2">
    <source>
        <dbReference type="EMBL" id="KHE91775.1"/>
    </source>
</evidence>
<keyword evidence="1" id="KW-0472">Membrane</keyword>
<feature type="transmembrane region" description="Helical" evidence="1">
    <location>
        <begin position="142"/>
        <end position="166"/>
    </location>
</feature>
<dbReference type="AlphaFoldDB" id="A0A0B0EM80"/>
<protein>
    <submittedName>
        <fullName evidence="2">Uncharacterized protein</fullName>
    </submittedName>
</protein>
<keyword evidence="1" id="KW-0812">Transmembrane</keyword>
<organism evidence="2 3">
    <name type="scientific">Candidatus Scalindua brodae</name>
    <dbReference type="NCBI Taxonomy" id="237368"/>
    <lineage>
        <taxon>Bacteria</taxon>
        <taxon>Pseudomonadati</taxon>
        <taxon>Planctomycetota</taxon>
        <taxon>Candidatus Brocadiia</taxon>
        <taxon>Candidatus Brocadiales</taxon>
        <taxon>Candidatus Scalinduaceae</taxon>
        <taxon>Candidatus Scalindua</taxon>
    </lineage>
</organism>
<reference evidence="2 3" key="1">
    <citation type="submission" date="2014-10" db="EMBL/GenBank/DDBJ databases">
        <title>Draft genome of anammox bacterium scalindua brodae, obtained using differential coverage binning of sequence data from two enrichment reactors.</title>
        <authorList>
            <person name="Speth D.R."/>
            <person name="Russ L."/>
            <person name="Kartal B."/>
            <person name="Op den Camp H.J."/>
            <person name="Dutilh B.E."/>
            <person name="Jetten M.S."/>
        </authorList>
    </citation>
    <scope>NUCLEOTIDE SEQUENCE [LARGE SCALE GENOMIC DNA]</scope>
    <source>
        <strain evidence="2">RU1</strain>
    </source>
</reference>
<comment type="caution">
    <text evidence="2">The sequence shown here is derived from an EMBL/GenBank/DDBJ whole genome shotgun (WGS) entry which is preliminary data.</text>
</comment>
<evidence type="ECO:0000256" key="1">
    <source>
        <dbReference type="SAM" id="Phobius"/>
    </source>
</evidence>
<evidence type="ECO:0000313" key="3">
    <source>
        <dbReference type="Proteomes" id="UP000030652"/>
    </source>
</evidence>
<keyword evidence="1" id="KW-1133">Transmembrane helix</keyword>
<dbReference type="EMBL" id="JRYO01000177">
    <property type="protein sequence ID" value="KHE91775.1"/>
    <property type="molecule type" value="Genomic_DNA"/>
</dbReference>
<dbReference type="Proteomes" id="UP000030652">
    <property type="component" value="Unassembled WGS sequence"/>
</dbReference>
<feature type="transmembrane region" description="Helical" evidence="1">
    <location>
        <begin position="109"/>
        <end position="130"/>
    </location>
</feature>
<proteinExistence type="predicted"/>
<feature type="transmembrane region" description="Helical" evidence="1">
    <location>
        <begin position="77"/>
        <end position="97"/>
    </location>
</feature>
<accession>A0A0B0EM80</accession>